<accession>A0A1G2P202</accession>
<dbReference type="GO" id="GO:0006364">
    <property type="term" value="P:rRNA processing"/>
    <property type="evidence" value="ECO:0007669"/>
    <property type="project" value="InterPro"/>
</dbReference>
<evidence type="ECO:0008006" key="4">
    <source>
        <dbReference type="Google" id="ProtNLM"/>
    </source>
</evidence>
<proteinExistence type="predicted"/>
<organism evidence="2 3">
    <name type="scientific">Candidatus Taylorbacteria bacterium RIFCSPLOWO2_12_FULL_43_20</name>
    <dbReference type="NCBI Taxonomy" id="1802332"/>
    <lineage>
        <taxon>Bacteria</taxon>
        <taxon>Candidatus Tayloriibacteriota</taxon>
    </lineage>
</organism>
<comment type="caution">
    <text evidence="2">The sequence shown here is derived from an EMBL/GenBank/DDBJ whole genome shotgun (WGS) entry which is preliminary data.</text>
</comment>
<reference evidence="2 3" key="1">
    <citation type="journal article" date="2016" name="Nat. Commun.">
        <title>Thousands of microbial genomes shed light on interconnected biogeochemical processes in an aquifer system.</title>
        <authorList>
            <person name="Anantharaman K."/>
            <person name="Brown C.T."/>
            <person name="Hug L.A."/>
            <person name="Sharon I."/>
            <person name="Castelle C.J."/>
            <person name="Probst A.J."/>
            <person name="Thomas B.C."/>
            <person name="Singh A."/>
            <person name="Wilkins M.J."/>
            <person name="Karaoz U."/>
            <person name="Brodie E.L."/>
            <person name="Williams K.H."/>
            <person name="Hubbard S.S."/>
            <person name="Banfield J.F."/>
        </authorList>
    </citation>
    <scope>NUCLEOTIDE SEQUENCE [LARGE SCALE GENOMIC DNA]</scope>
</reference>
<dbReference type="InterPro" id="IPR015946">
    <property type="entry name" value="KH_dom-like_a/b"/>
</dbReference>
<protein>
    <recommendedName>
        <fullName evidence="4">Ribosome-binding factor A</fullName>
    </recommendedName>
</protein>
<dbReference type="AlphaFoldDB" id="A0A1G2P202"/>
<dbReference type="InterPro" id="IPR000238">
    <property type="entry name" value="RbfA"/>
</dbReference>
<evidence type="ECO:0000313" key="3">
    <source>
        <dbReference type="Proteomes" id="UP000177269"/>
    </source>
</evidence>
<gene>
    <name evidence="2" type="ORF">A3G52_01525</name>
</gene>
<dbReference type="SUPFAM" id="SSF89919">
    <property type="entry name" value="Ribosome-binding factor A, RbfA"/>
    <property type="match status" value="1"/>
</dbReference>
<dbReference type="Proteomes" id="UP000177269">
    <property type="component" value="Unassembled WGS sequence"/>
</dbReference>
<dbReference type="Pfam" id="PF02033">
    <property type="entry name" value="RBFA"/>
    <property type="match status" value="1"/>
</dbReference>
<evidence type="ECO:0000313" key="2">
    <source>
        <dbReference type="EMBL" id="OHA42364.1"/>
    </source>
</evidence>
<keyword evidence="1" id="KW-0690">Ribosome biogenesis</keyword>
<dbReference type="EMBL" id="MHSK01000014">
    <property type="protein sequence ID" value="OHA42364.1"/>
    <property type="molecule type" value="Genomic_DNA"/>
</dbReference>
<evidence type="ECO:0000256" key="1">
    <source>
        <dbReference type="ARBA" id="ARBA00022517"/>
    </source>
</evidence>
<dbReference type="Gene3D" id="3.30.300.20">
    <property type="match status" value="1"/>
</dbReference>
<sequence>MERRDEKIRHAIKELAAKYVQQESSGASLITITDVRITNNGKNADILFTVLPEDKAHTVEKFLKRKRSDFQEYARVNSRIGRIPFFDFDIDLGEKNRQNIDRISNS</sequence>
<dbReference type="InterPro" id="IPR023799">
    <property type="entry name" value="RbfA_dom_sf"/>
</dbReference>
<name>A0A1G2P202_9BACT</name>